<dbReference type="Gene3D" id="2.130.10.10">
    <property type="entry name" value="YVTN repeat-like/Quinoprotein amine dehydrogenase"/>
    <property type="match status" value="4"/>
</dbReference>
<evidence type="ECO:0000256" key="1">
    <source>
        <dbReference type="ARBA" id="ARBA00022574"/>
    </source>
</evidence>
<feature type="repeat" description="WD" evidence="3">
    <location>
        <begin position="801"/>
        <end position="841"/>
    </location>
</feature>
<dbReference type="Pfam" id="PF24883">
    <property type="entry name" value="NPHP3_N"/>
    <property type="match status" value="1"/>
</dbReference>
<dbReference type="PROSITE" id="PS00678">
    <property type="entry name" value="WD_REPEATS_1"/>
    <property type="match status" value="2"/>
</dbReference>
<dbReference type="PROSITE" id="PS50294">
    <property type="entry name" value="WD_REPEATS_REGION"/>
    <property type="match status" value="3"/>
</dbReference>
<organism evidence="6 7">
    <name type="scientific">Orbilia ellipsospora</name>
    <dbReference type="NCBI Taxonomy" id="2528407"/>
    <lineage>
        <taxon>Eukaryota</taxon>
        <taxon>Fungi</taxon>
        <taxon>Dikarya</taxon>
        <taxon>Ascomycota</taxon>
        <taxon>Pezizomycotina</taxon>
        <taxon>Orbiliomycetes</taxon>
        <taxon>Orbiliales</taxon>
        <taxon>Orbiliaceae</taxon>
        <taxon>Orbilia</taxon>
    </lineage>
</organism>
<dbReference type="Pfam" id="PF00400">
    <property type="entry name" value="WD40"/>
    <property type="match status" value="3"/>
</dbReference>
<dbReference type="InterPro" id="IPR020472">
    <property type="entry name" value="WD40_PAC1"/>
</dbReference>
<keyword evidence="1 3" id="KW-0853">WD repeat</keyword>
<dbReference type="EMBL" id="JAVHJO010000003">
    <property type="protein sequence ID" value="KAK6541458.1"/>
    <property type="molecule type" value="Genomic_DNA"/>
</dbReference>
<feature type="coiled-coil region" evidence="4">
    <location>
        <begin position="70"/>
        <end position="97"/>
    </location>
</feature>
<dbReference type="PANTHER" id="PTHR19879">
    <property type="entry name" value="TRANSCRIPTION INITIATION FACTOR TFIID"/>
    <property type="match status" value="1"/>
</dbReference>
<protein>
    <recommendedName>
        <fullName evidence="5">NACHT domain-containing protein</fullName>
    </recommendedName>
</protein>
<dbReference type="InterPro" id="IPR024977">
    <property type="entry name" value="Apc4-like_WD40_dom"/>
</dbReference>
<evidence type="ECO:0000256" key="2">
    <source>
        <dbReference type="ARBA" id="ARBA00022737"/>
    </source>
</evidence>
<dbReference type="PROSITE" id="PS50082">
    <property type="entry name" value="WD_REPEATS_2"/>
    <property type="match status" value="4"/>
</dbReference>
<dbReference type="InterPro" id="IPR015943">
    <property type="entry name" value="WD40/YVTN_repeat-like_dom_sf"/>
</dbReference>
<feature type="repeat" description="WD" evidence="3">
    <location>
        <begin position="759"/>
        <end position="800"/>
    </location>
</feature>
<dbReference type="InterPro" id="IPR001680">
    <property type="entry name" value="WD40_rpt"/>
</dbReference>
<dbReference type="InterPro" id="IPR007111">
    <property type="entry name" value="NACHT_NTPase"/>
</dbReference>
<dbReference type="PRINTS" id="PR00320">
    <property type="entry name" value="GPROTEINBRPT"/>
</dbReference>
<dbReference type="Proteomes" id="UP001365542">
    <property type="component" value="Unassembled WGS sequence"/>
</dbReference>
<dbReference type="InterPro" id="IPR056884">
    <property type="entry name" value="NPHP3-like_N"/>
</dbReference>
<dbReference type="Pfam" id="PF12894">
    <property type="entry name" value="ANAPC4_WD40"/>
    <property type="match status" value="1"/>
</dbReference>
<comment type="caution">
    <text evidence="6">The sequence shown here is derived from an EMBL/GenBank/DDBJ whole genome shotgun (WGS) entry which is preliminary data.</text>
</comment>
<feature type="repeat" description="WD" evidence="3">
    <location>
        <begin position="1250"/>
        <end position="1291"/>
    </location>
</feature>
<accession>A0AAV9XNY6</accession>
<gene>
    <name evidence="6" type="ORF">TWF694_007268</name>
</gene>
<evidence type="ECO:0000259" key="5">
    <source>
        <dbReference type="PROSITE" id="PS50837"/>
    </source>
</evidence>
<dbReference type="InterPro" id="IPR027417">
    <property type="entry name" value="P-loop_NTPase"/>
</dbReference>
<feature type="domain" description="NACHT" evidence="5">
    <location>
        <begin position="212"/>
        <end position="359"/>
    </location>
</feature>
<name>A0AAV9XNY6_9PEZI</name>
<reference evidence="6 7" key="1">
    <citation type="submission" date="2019-10" db="EMBL/GenBank/DDBJ databases">
        <authorList>
            <person name="Palmer J.M."/>
        </authorList>
    </citation>
    <scope>NUCLEOTIDE SEQUENCE [LARGE SCALE GENOMIC DNA]</scope>
    <source>
        <strain evidence="6 7">TWF694</strain>
    </source>
</reference>
<dbReference type="SMART" id="SM00320">
    <property type="entry name" value="WD40"/>
    <property type="match status" value="10"/>
</dbReference>
<dbReference type="Gene3D" id="3.40.50.300">
    <property type="entry name" value="P-loop containing nucleotide triphosphate hydrolases"/>
    <property type="match status" value="1"/>
</dbReference>
<evidence type="ECO:0000256" key="4">
    <source>
        <dbReference type="SAM" id="Coils"/>
    </source>
</evidence>
<dbReference type="CDD" id="cd00200">
    <property type="entry name" value="WD40"/>
    <property type="match status" value="2"/>
</dbReference>
<dbReference type="InterPro" id="IPR011047">
    <property type="entry name" value="Quinoprotein_ADH-like_sf"/>
</dbReference>
<dbReference type="SUPFAM" id="SSF50960">
    <property type="entry name" value="TolB, C-terminal domain"/>
    <property type="match status" value="1"/>
</dbReference>
<dbReference type="InterPro" id="IPR019775">
    <property type="entry name" value="WD40_repeat_CS"/>
</dbReference>
<keyword evidence="7" id="KW-1185">Reference proteome</keyword>
<evidence type="ECO:0000313" key="6">
    <source>
        <dbReference type="EMBL" id="KAK6541458.1"/>
    </source>
</evidence>
<dbReference type="PROSITE" id="PS50837">
    <property type="entry name" value="NACHT"/>
    <property type="match status" value="1"/>
</dbReference>
<proteinExistence type="predicted"/>
<evidence type="ECO:0000256" key="3">
    <source>
        <dbReference type="PROSITE-ProRule" id="PRU00221"/>
    </source>
</evidence>
<evidence type="ECO:0000313" key="7">
    <source>
        <dbReference type="Proteomes" id="UP001365542"/>
    </source>
</evidence>
<keyword evidence="4" id="KW-0175">Coiled coil</keyword>
<dbReference type="SUPFAM" id="SSF50998">
    <property type="entry name" value="Quinoprotein alcohol dehydrogenase-like"/>
    <property type="match status" value="1"/>
</dbReference>
<keyword evidence="2" id="KW-0677">Repeat</keyword>
<sequence length="1435" mass="159882">MEAVGAASSILAIVEIGGKIGLLCAKYISEVRDAKQDAERIQKETQIFNTLLNEVEDLLNGPFAAKLRASQSLNEALRDSKNVLERLQSELEQGLLQPDNEKSKRPSFFKSVTKGFKSGSLKWPFKKKDVEKILGNLRALQSTITLALQIDNFSMVAVRDQRINLEKLPIVRAAIFGSLEDQHEPLCLPDTRTEVLKSIEEWTTRPKGQDTGIFWLRGIAGTGKSTIARSVASHLKGKDHLGASFFFKKSLAQRNSGSKVIPTFAYSLAQHVPNLAPYMNAAIDEDPDVFGKAYKEQFEKLIYQPFSRMETKHASTVVIVMDALDECEKEEDIILIISCLGRLKDLRSVDLRLFLTSRPEFGLVSGFQQLEKDGIRTHDLVLHEVAQDTVNRDISIFLKLRFAEIQSNHSSKLPGSWPGQDIIQQLVKLAEPLFISAATICRFVDDKHFSPAKRLDTILKSPHKAASSVYQIYLTVFSQIVAGLEEMDHEDKEIVLEETNIIVSTIVMLEAPIPRVSLSELIGMEDEVVHYRLKPLQSILRIPTDPDLPVQTFHLSFRDFLVDSQNKSEFSVNEKEVHGRIAEQCIELLSKFLKTNICGLVSPGTFASDINAITVQQYFSPELAYACQYWAHHFTKSKNGLEKGGIVDKFLREHLLHWLEATSILGISSNNITVINDLQSLASDDQKPDSVSQFLQDISRFIAYNQAVITEAPLQVYCSALLFSPEESIVKTIFSSKYRGWIKTAPSVAENWSALRQTLEGHSSWVNSVAFSPDKKRLASASSDSTIKIWDVVSGMLKQTLDCGGQEVSLLAFSPDGKYLASASDDTIRIWDAQSGILQYERSETTLSSISKLLVFSRDSELLVWGVDCTVYIYDPVGVKPVQILEDKEELGYFLVRCSSDCRRIATINSILAIKIWDSISGAVLKEFAPSRGDDAFFKFVVFSSDDKIVALMKKDGEIQTWDAKSLNLISRVKSNVNYLGGPSSNFGEKETSLPLIEKQESIGIFDSELSKLTVALKLVGTGHGRIDNAVVSPAGDLLADISGKRIRLWDLTSGRLLEVLEGHSHGIESLDFSPDGNYLASGSMDRTVRLWAVGSKLSQKRTHTYPKHQAHVNFIKVSGDERWLASDSTLDGMKIWDISSVVPQLLRTSSLSVRSSFISKAADGKLLGISSDNAYAALTVRDLETGALLQSLEEENTKVDTSPPFLKPGAWSYDDKRFAVSFDDCTIILWTLNPSRDQDPRLYIPTRKLEADKALVKTLTFSWDGLTLASAHEDRKIRVWDVESGKLIRMIETGSPIFIIAFSPNSKWLATCGFSEKCVKIWDAESGTLVKEMEASTHDIYFSKGGEFLETETGHLDIRDLSTCSSGAVEPQNMYYLQGGWLSRNGEKILWFPEQYRPNALSIRGDRLYFGCNSGYVGAIQFDSKGPPIPFTDG</sequence>
<feature type="repeat" description="WD" evidence="3">
    <location>
        <begin position="1061"/>
        <end position="1092"/>
    </location>
</feature>
<dbReference type="PANTHER" id="PTHR19879:SF9">
    <property type="entry name" value="TRANSCRIPTION INITIATION FACTOR TFIID SUBUNIT 5"/>
    <property type="match status" value="1"/>
</dbReference>
<dbReference type="SUPFAM" id="SSF52540">
    <property type="entry name" value="P-loop containing nucleoside triphosphate hydrolases"/>
    <property type="match status" value="1"/>
</dbReference>